<dbReference type="PANTHER" id="PTHR48219">
    <property type="entry name" value="VACUOLAR PROTEIN SORTING-ASSOCIATED PROTEIN 62-RELATED"/>
    <property type="match status" value="1"/>
</dbReference>
<keyword evidence="2" id="KW-1185">Reference proteome</keyword>
<gene>
    <name evidence="1" type="ORF">NQF78_25370</name>
</gene>
<dbReference type="Proteomes" id="UP001207830">
    <property type="component" value="Unassembled WGS sequence"/>
</dbReference>
<accession>A0ABT3Z1N8</accession>
<evidence type="ECO:0000313" key="2">
    <source>
        <dbReference type="Proteomes" id="UP001207830"/>
    </source>
</evidence>
<proteinExistence type="predicted"/>
<evidence type="ECO:0000313" key="1">
    <source>
        <dbReference type="EMBL" id="MCY0111638.1"/>
    </source>
</evidence>
<dbReference type="PANTHER" id="PTHR48219:SF2">
    <property type="entry name" value="VACUOLAR PROTEIN SORTING-ASSOCIATED PROTEIN 62"/>
    <property type="match status" value="1"/>
</dbReference>
<organism evidence="1 2">
    <name type="scientific">Pseudomonas monsensis</name>
    <dbReference type="NCBI Taxonomy" id="2745509"/>
    <lineage>
        <taxon>Bacteria</taxon>
        <taxon>Pseudomonadati</taxon>
        <taxon>Pseudomonadota</taxon>
        <taxon>Gammaproteobacteria</taxon>
        <taxon>Pseudomonadales</taxon>
        <taxon>Pseudomonadaceae</taxon>
        <taxon>Pseudomonas</taxon>
    </lineage>
</organism>
<dbReference type="Pfam" id="PF06101">
    <property type="entry name" value="Vps62"/>
    <property type="match status" value="1"/>
</dbReference>
<protein>
    <submittedName>
        <fullName evidence="1">Vps62-related protein</fullName>
    </submittedName>
</protein>
<name>A0ABT3Z1N8_9PSED</name>
<reference evidence="1 2" key="1">
    <citation type="submission" date="2022-07" db="EMBL/GenBank/DDBJ databases">
        <title>Characterization of plant growth promoting rhizobacteria (PGPR) for use as bioinoculants in agriculture.</title>
        <authorList>
            <person name="Hassen A.I."/>
            <person name="Pierneef R."/>
        </authorList>
    </citation>
    <scope>NUCLEOTIDE SEQUENCE [LARGE SCALE GENOMIC DNA]</scope>
    <source>
        <strain evidence="1 2">SARCC-3054</strain>
    </source>
</reference>
<dbReference type="InterPro" id="IPR009291">
    <property type="entry name" value="Vps62"/>
</dbReference>
<comment type="caution">
    <text evidence="1">The sequence shown here is derived from an EMBL/GenBank/DDBJ whole genome shotgun (WGS) entry which is preliminary data.</text>
</comment>
<sequence length="460" mass="50178">MTLEENAASPPRPMQPITHDNLLINFTTEFHRVWSINSAKAKPGTFWRPTPAPDALPGYFPLGDLFIPGSFNINGDMVSAVVCEKDLKGAKNSKGNALAKPADFELVWNESPSPSVTRTSIWRPIPPAGYVALGLVCASDHRKPSPNTVRCVRADLVVEATVGDLLWNDKGTGAKLSFSAWTIQPPTAEPGEICFAPGTFVGVETYSKPTAPGTAYALRMQIPMQITAAPQAPMLAGYAHPPSSEAVKVTQVARLPWFAVRDHADPAEQFFSSPYYELKRTDEYVLIGHDHNTSDNTRAAKWITHRTQNPIGLRVFSGLTSIEIDKAWPSVALSDRRVTKLSARLPEHFTHSENSASGWMESRPQAVIAMVAKQTAVAVYQMESHYKLIREDGTQVAVEFRYTDDSSFHLTQFPPEQIEIANACRQLTMSTPPGSEDSGGAVDIIAPSALELPTATDSAP</sequence>
<dbReference type="RefSeq" id="WP_267805616.1">
    <property type="nucleotide sequence ID" value="NZ_JANIGP010000031.1"/>
</dbReference>
<dbReference type="EMBL" id="JANIGP010000031">
    <property type="protein sequence ID" value="MCY0111638.1"/>
    <property type="molecule type" value="Genomic_DNA"/>
</dbReference>